<dbReference type="Gene3D" id="2.30.30.940">
    <property type="match status" value="1"/>
</dbReference>
<dbReference type="PATRIC" id="fig|1224164.3.peg.671"/>
<dbReference type="Pfam" id="PF08751">
    <property type="entry name" value="TrwC"/>
    <property type="match status" value="1"/>
</dbReference>
<protein>
    <submittedName>
        <fullName evidence="2">TraA Protein</fullName>
    </submittedName>
</protein>
<accession>W5XYP8</accession>
<proteinExistence type="predicted"/>
<dbReference type="KEGG" id="cvt:B843_03380"/>
<evidence type="ECO:0000313" key="2">
    <source>
        <dbReference type="EMBL" id="AHI22067.1"/>
    </source>
</evidence>
<dbReference type="SUPFAM" id="SSF52540">
    <property type="entry name" value="P-loop containing nucleoside triphosphate hydrolases"/>
    <property type="match status" value="2"/>
</dbReference>
<evidence type="ECO:0000259" key="1">
    <source>
        <dbReference type="Pfam" id="PF08751"/>
    </source>
</evidence>
<keyword evidence="3" id="KW-1185">Reference proteome</keyword>
<organism evidence="2 3">
    <name type="scientific">Corynebacterium vitaeruminis DSM 20294</name>
    <dbReference type="NCBI Taxonomy" id="1224164"/>
    <lineage>
        <taxon>Bacteria</taxon>
        <taxon>Bacillati</taxon>
        <taxon>Actinomycetota</taxon>
        <taxon>Actinomycetes</taxon>
        <taxon>Mycobacteriales</taxon>
        <taxon>Corynebacteriaceae</taxon>
        <taxon>Corynebacterium</taxon>
    </lineage>
</organism>
<reference evidence="2 3" key="1">
    <citation type="submission" date="2013-02" db="EMBL/GenBank/DDBJ databases">
        <title>The complete genome sequence of Corynebacterium vitaeruminis DSM 20294.</title>
        <authorList>
            <person name="Ruckert C."/>
            <person name="Albersmeier A."/>
            <person name="Kalinowski J."/>
        </authorList>
    </citation>
    <scope>NUCLEOTIDE SEQUENCE [LARGE SCALE GENOMIC DNA]</scope>
    <source>
        <strain evidence="3">ATCC 10234</strain>
    </source>
</reference>
<feature type="domain" description="TrwC relaxase" evidence="1">
    <location>
        <begin position="9"/>
        <end position="401"/>
    </location>
</feature>
<name>W5XYP8_9CORY</name>
<dbReference type="RefSeq" id="WP_025252118.1">
    <property type="nucleotide sequence ID" value="NZ_CP004353.1"/>
</dbReference>
<gene>
    <name evidence="2" type="ORF">B843_03380</name>
</gene>
<dbReference type="EMBL" id="CP004353">
    <property type="protein sequence ID" value="AHI22067.1"/>
    <property type="molecule type" value="Genomic_DNA"/>
</dbReference>
<dbReference type="Gene3D" id="3.40.50.300">
    <property type="entry name" value="P-loop containing nucleotide triphosphate hydrolases"/>
    <property type="match status" value="2"/>
</dbReference>
<dbReference type="NCBIfam" id="NF041492">
    <property type="entry name" value="MobF"/>
    <property type="match status" value="1"/>
</dbReference>
<dbReference type="Proteomes" id="UP000019222">
    <property type="component" value="Chromosome"/>
</dbReference>
<dbReference type="STRING" id="1224164.B843_03380"/>
<dbReference type="SUPFAM" id="SSF55464">
    <property type="entry name" value="Origin of replication-binding domain, RBD-like"/>
    <property type="match status" value="1"/>
</dbReference>
<dbReference type="Pfam" id="PF13604">
    <property type="entry name" value="AAA_30"/>
    <property type="match status" value="1"/>
</dbReference>
<dbReference type="InterPro" id="IPR014862">
    <property type="entry name" value="TrwC"/>
</dbReference>
<dbReference type="HOGENOM" id="CLU_001748_1_1_11"/>
<dbReference type="InterPro" id="IPR027417">
    <property type="entry name" value="P-loop_NTPase"/>
</dbReference>
<dbReference type="AlphaFoldDB" id="W5XYP8"/>
<dbReference type="eggNOG" id="COG0507">
    <property type="taxonomic scope" value="Bacteria"/>
</dbReference>
<evidence type="ECO:0000313" key="3">
    <source>
        <dbReference type="Proteomes" id="UP000019222"/>
    </source>
</evidence>
<sequence>MMSFRAVHAGSGYQYLLRSVATNDAYDESTEAGKLANYYQAKGTPPGRWIGAGLEGLNSFVIEVGAHIEAEQMEALYGLGYHPDTHALLEAGKSLDECKLGGKFPVHTNKIPVLIALRDAEQELLKSTGRLLTEDERMELAISVGRPHYVAKTGYENAPDRDVIDWVNKQRAEVTQAVAGFDMTFSPTKSVSVLWALSDEHTASKIAACHHEAVAEVLAWAEENVVRTRLGAGGLAQVKTNGLVAAEFTHFDTRAGDPDLHSHVLVANKVQGPDGKWRTLDSRAMFKNNQTLSARYDVVLQEILTRKMGLSFVPSAREAGKEPVWEVAGIPQKLLDSFSKRRAMARPVFDKLRNDYVEKHGRQPDKRAQNALWQAAILDTRDAKKPAESLETLRENWLNDVLQLDDANELLTAVHQAAQGKVTDERPAFFTDGNIDDKALDEHCLAVIDRMVQKRSYFARHHVTAAVNTLLKGFVFADTAETARAIELLTERIIDKHLVDLTAFEPQELSQALRQEDGVAVDRHLDYAQYTTETILAQEDDVLHAVEEPVALFADSSAVFDAVAKFEEANGFSLNAGQVALARHLVQSGTLVACGVGPAGTGKTTSMQIVTDVWTRLGRNVIGLAPSAAAASVLSEELSIPAHTIDTLTYSWRGRGDQATAGDVSALPLEINPGDMLLVDEAGMATTDNLAALVEIAEATGAIVRVIGDPQQLDAVGTGGLFDTMCRYNNAVELTDVMRFSHGKDTEQAEASIGLRSGDTSAVDFYEARGWLQGGTREQMLVEAINAYLADTARGRRSLVVASTNADVDAMNEMIREHRIEAGEVDDTIQARLSRGDMCGVGDLIIARKNQRFPNEFDPSMPGHRVINGQLFHVAQINEDGSLLVADASSGEMLTLPAEYVQQETHLGYAATVYRAQGATVDTTHAVIDSSTDRASLYVALTRGKKENRVYAVTDGRLDEMAELSHEHSAGNEAGLTARDVLEHAVTRDNRQRSATDIHTEAEEYADSFERVADLFRYGRDQAISSFVDRNLDGWWDRLDVDAAATLTDEGRNKVRSAWMECIDYGLDPRDLMATACFNLGEVDEAGAVIAWRIRDQIKQADLVKQEIVIAANDDEAEDESEVRIPTALPPVTRGSDLELAQWLKDARARLVDWGKQATVQEEEFAAVQEQVVEGLDTSLLDVAGVSRDIREDLAAAANQPSQNEAMPENDWFAQFEQDAYGGGHEL</sequence>
<dbReference type="CDD" id="cd18809">
    <property type="entry name" value="SF1_C_RecD"/>
    <property type="match status" value="1"/>
</dbReference>